<evidence type="ECO:0000313" key="2">
    <source>
        <dbReference type="Proteomes" id="UP000261660"/>
    </source>
</evidence>
<dbReference type="STRING" id="56723.ENSLBEP00000000907"/>
<keyword evidence="2" id="KW-1185">Reference proteome</keyword>
<dbReference type="Ensembl" id="ENSLBET00000000974.1">
    <property type="protein sequence ID" value="ENSLBEP00000000907.1"/>
    <property type="gene ID" value="ENSLBEG00000000734.1"/>
</dbReference>
<dbReference type="InParanoid" id="A0A3Q3E1F2"/>
<dbReference type="InterPro" id="IPR027417">
    <property type="entry name" value="P-loop_NTPase"/>
</dbReference>
<protein>
    <submittedName>
        <fullName evidence="1">Uncharacterized protein</fullName>
    </submittedName>
</protein>
<dbReference type="Proteomes" id="UP000261660">
    <property type="component" value="Unplaced"/>
</dbReference>
<dbReference type="Gene3D" id="3.40.50.300">
    <property type="entry name" value="P-loop containing nucleotide triphosphate hydrolases"/>
    <property type="match status" value="1"/>
</dbReference>
<evidence type="ECO:0000313" key="1">
    <source>
        <dbReference type="Ensembl" id="ENSLBEP00000000907.1"/>
    </source>
</evidence>
<reference evidence="1" key="1">
    <citation type="submission" date="2025-08" db="UniProtKB">
        <authorList>
            <consortium name="Ensembl"/>
        </authorList>
    </citation>
    <scope>IDENTIFICATION</scope>
</reference>
<accession>A0A3Q3E1F2</accession>
<sequence>MDLLNSSKMGFKQYDVITALDMDATMSTINAWLENKLQFEKSHCVNNLLLVIVEGFLHLTDKPLIVLNLISRSTEVQSTC</sequence>
<name>A0A3Q3E1F2_9LABR</name>
<reference evidence="1" key="2">
    <citation type="submission" date="2025-09" db="UniProtKB">
        <authorList>
            <consortium name="Ensembl"/>
        </authorList>
    </citation>
    <scope>IDENTIFICATION</scope>
</reference>
<organism evidence="1 2">
    <name type="scientific">Labrus bergylta</name>
    <name type="common">ballan wrasse</name>
    <dbReference type="NCBI Taxonomy" id="56723"/>
    <lineage>
        <taxon>Eukaryota</taxon>
        <taxon>Metazoa</taxon>
        <taxon>Chordata</taxon>
        <taxon>Craniata</taxon>
        <taxon>Vertebrata</taxon>
        <taxon>Euteleostomi</taxon>
        <taxon>Actinopterygii</taxon>
        <taxon>Neopterygii</taxon>
        <taxon>Teleostei</taxon>
        <taxon>Neoteleostei</taxon>
        <taxon>Acanthomorphata</taxon>
        <taxon>Eupercaria</taxon>
        <taxon>Labriformes</taxon>
        <taxon>Labridae</taxon>
        <taxon>Labrus</taxon>
    </lineage>
</organism>
<proteinExistence type="predicted"/>
<dbReference type="AlphaFoldDB" id="A0A3Q3E1F2"/>